<dbReference type="OrthoDB" id="672180at2759"/>
<feature type="transmembrane region" description="Helical" evidence="8">
    <location>
        <begin position="408"/>
        <end position="432"/>
    </location>
</feature>
<keyword evidence="6 8" id="KW-1133">Transmembrane helix</keyword>
<dbReference type="Pfam" id="PF04535">
    <property type="entry name" value="CASP_dom"/>
    <property type="match status" value="1"/>
</dbReference>
<dbReference type="AlphaFoldDB" id="A0A5J9SU11"/>
<gene>
    <name evidence="11" type="ORF">EJB05_51922</name>
</gene>
<feature type="region of interest" description="Disordered" evidence="9">
    <location>
        <begin position="1"/>
        <end position="231"/>
    </location>
</feature>
<dbReference type="PANTHER" id="PTHR33573">
    <property type="entry name" value="CASP-LIKE PROTEIN 4A4"/>
    <property type="match status" value="1"/>
</dbReference>
<name>A0A5J9SU11_9POAL</name>
<feature type="transmembrane region" description="Helical" evidence="8">
    <location>
        <begin position="326"/>
        <end position="343"/>
    </location>
</feature>
<reference evidence="11 12" key="1">
    <citation type="journal article" date="2019" name="Sci. Rep.">
        <title>A high-quality genome of Eragrostis curvula grass provides insights into Poaceae evolution and supports new strategies to enhance forage quality.</title>
        <authorList>
            <person name="Carballo J."/>
            <person name="Santos B.A.C.M."/>
            <person name="Zappacosta D."/>
            <person name="Garbus I."/>
            <person name="Selva J.P."/>
            <person name="Gallo C.A."/>
            <person name="Diaz A."/>
            <person name="Albertini E."/>
            <person name="Caccamo M."/>
            <person name="Echenique V."/>
        </authorList>
    </citation>
    <scope>NUCLEOTIDE SEQUENCE [LARGE SCALE GENOMIC DNA]</scope>
    <source>
        <strain evidence="12">cv. Victoria</strain>
        <tissue evidence="11">Leaf</tissue>
    </source>
</reference>
<keyword evidence="5 8" id="KW-0812">Transmembrane</keyword>
<keyword evidence="7 8" id="KW-0472">Membrane</keyword>
<evidence type="ECO:0000313" key="12">
    <source>
        <dbReference type="Proteomes" id="UP000324897"/>
    </source>
</evidence>
<proteinExistence type="inferred from homology"/>
<organism evidence="11 12">
    <name type="scientific">Eragrostis curvula</name>
    <name type="common">weeping love grass</name>
    <dbReference type="NCBI Taxonomy" id="38414"/>
    <lineage>
        <taxon>Eukaryota</taxon>
        <taxon>Viridiplantae</taxon>
        <taxon>Streptophyta</taxon>
        <taxon>Embryophyta</taxon>
        <taxon>Tracheophyta</taxon>
        <taxon>Spermatophyta</taxon>
        <taxon>Magnoliopsida</taxon>
        <taxon>Liliopsida</taxon>
        <taxon>Poales</taxon>
        <taxon>Poaceae</taxon>
        <taxon>PACMAD clade</taxon>
        <taxon>Chloridoideae</taxon>
        <taxon>Eragrostideae</taxon>
        <taxon>Eragrostidinae</taxon>
        <taxon>Eragrostis</taxon>
    </lineage>
</organism>
<keyword evidence="12" id="KW-1185">Reference proteome</keyword>
<protein>
    <recommendedName>
        <fullName evidence="8">CASP-like protein</fullName>
    </recommendedName>
</protein>
<comment type="similarity">
    <text evidence="2 8">Belongs to the Casparian strip membrane proteins (CASP) family.</text>
</comment>
<evidence type="ECO:0000313" key="11">
    <source>
        <dbReference type="EMBL" id="TVU02513.1"/>
    </source>
</evidence>
<evidence type="ECO:0000256" key="7">
    <source>
        <dbReference type="ARBA" id="ARBA00023136"/>
    </source>
</evidence>
<dbReference type="Proteomes" id="UP000324897">
    <property type="component" value="Unassembled WGS sequence"/>
</dbReference>
<feature type="domain" description="Casparian strip membrane protein" evidence="10">
    <location>
        <begin position="287"/>
        <end position="418"/>
    </location>
</feature>
<evidence type="ECO:0000256" key="1">
    <source>
        <dbReference type="ARBA" id="ARBA00004651"/>
    </source>
</evidence>
<feature type="compositionally biased region" description="Polar residues" evidence="9">
    <location>
        <begin position="121"/>
        <end position="130"/>
    </location>
</feature>
<evidence type="ECO:0000256" key="2">
    <source>
        <dbReference type="ARBA" id="ARBA00007651"/>
    </source>
</evidence>
<dbReference type="GO" id="GO:0005886">
    <property type="term" value="C:plasma membrane"/>
    <property type="evidence" value="ECO:0007669"/>
    <property type="project" value="UniProtKB-SubCell"/>
</dbReference>
<evidence type="ECO:0000256" key="6">
    <source>
        <dbReference type="ARBA" id="ARBA00022989"/>
    </source>
</evidence>
<accession>A0A5J9SU11</accession>
<keyword evidence="4 8" id="KW-1003">Cell membrane</keyword>
<feature type="non-terminal residue" evidence="11">
    <location>
        <position position="1"/>
    </location>
</feature>
<feature type="compositionally biased region" description="Low complexity" evidence="9">
    <location>
        <begin position="148"/>
        <end position="158"/>
    </location>
</feature>
<dbReference type="InterPro" id="IPR006702">
    <property type="entry name" value="CASP_dom"/>
</dbReference>
<feature type="compositionally biased region" description="Low complexity" evidence="9">
    <location>
        <begin position="99"/>
        <end position="115"/>
    </location>
</feature>
<evidence type="ECO:0000256" key="4">
    <source>
        <dbReference type="ARBA" id="ARBA00022475"/>
    </source>
</evidence>
<evidence type="ECO:0000256" key="5">
    <source>
        <dbReference type="ARBA" id="ARBA00022692"/>
    </source>
</evidence>
<feature type="compositionally biased region" description="Pro residues" evidence="9">
    <location>
        <begin position="138"/>
        <end position="147"/>
    </location>
</feature>
<dbReference type="EMBL" id="RWGY01000314">
    <property type="protein sequence ID" value="TVU02513.1"/>
    <property type="molecule type" value="Genomic_DNA"/>
</dbReference>
<comment type="subcellular location">
    <subcellularLocation>
        <location evidence="1 8">Cell membrane</location>
        <topology evidence="1 8">Multi-pass membrane protein</topology>
    </subcellularLocation>
</comment>
<feature type="compositionally biased region" description="Low complexity" evidence="9">
    <location>
        <begin position="1"/>
        <end position="10"/>
    </location>
</feature>
<feature type="transmembrane region" description="Helical" evidence="8">
    <location>
        <begin position="364"/>
        <end position="388"/>
    </location>
</feature>
<evidence type="ECO:0000259" key="10">
    <source>
        <dbReference type="Pfam" id="PF04535"/>
    </source>
</evidence>
<feature type="transmembrane region" description="Helical" evidence="8">
    <location>
        <begin position="291"/>
        <end position="311"/>
    </location>
</feature>
<comment type="caution">
    <text evidence="11">The sequence shown here is derived from an EMBL/GenBank/DDBJ whole genome shotgun (WGS) entry which is preliminary data.</text>
</comment>
<sequence>MASKPNRAPAPNRPAPPVPPPPPLEPPTPDPSPSPPGEEFHTPTPSFDGASPREASPQEEAGDGTAITKSPQLSPMHFPSPHRLPPPGSPASNNGQEGRAAASPAAPARPQLRLATGLVRTPSQGSVATNSPSQSLTPPSPLTPAPAPVAKSPSSSSSPSPPSPLTPAGKSPLSSPPKPAPKPVAKSPPSSPSPPSPLTPAPPPTVNSGKSTPKHEEAWNPQPPPPPAIATQFDPAEEAVTSPLNMGKVRFDQQRRTPAAAENGGAAAAATGVPPDVAAVAKVGERRALSVALRLATAVLSLASFSIMVSARTTGWAGDYYGRHEQYRYAVGVNVIVCAYSIAQSFGELRRLFATRFIFRSMSSYYFSLFLDQVLAYLLMSASSAAASRNDLWVTRFGTDPFNKKINSAVWLSFIAFLTLAANALISTANLFSMV</sequence>
<feature type="compositionally biased region" description="Pro residues" evidence="9">
    <location>
        <begin position="189"/>
        <end position="205"/>
    </location>
</feature>
<dbReference type="PANTHER" id="PTHR33573:SF35">
    <property type="entry name" value="CASP-LIKE PROTEIN 4U1"/>
    <property type="match status" value="1"/>
</dbReference>
<dbReference type="Gramene" id="TVU02513">
    <property type="protein sequence ID" value="TVU02513"/>
    <property type="gene ID" value="EJB05_51922"/>
</dbReference>
<feature type="compositionally biased region" description="Pro residues" evidence="9">
    <location>
        <begin position="11"/>
        <end position="36"/>
    </location>
</feature>
<dbReference type="PRINTS" id="PR01217">
    <property type="entry name" value="PRICHEXTENSN"/>
</dbReference>
<evidence type="ECO:0000256" key="3">
    <source>
        <dbReference type="ARBA" id="ARBA00011489"/>
    </source>
</evidence>
<evidence type="ECO:0000256" key="8">
    <source>
        <dbReference type="RuleBase" id="RU361233"/>
    </source>
</evidence>
<comment type="subunit">
    <text evidence="3 8">Homodimer and heterodimers.</text>
</comment>
<evidence type="ECO:0000256" key="9">
    <source>
        <dbReference type="SAM" id="MobiDB-lite"/>
    </source>
</evidence>